<dbReference type="PROSITE" id="PS51257">
    <property type="entry name" value="PROKAR_LIPOPROTEIN"/>
    <property type="match status" value="1"/>
</dbReference>
<evidence type="ECO:0000313" key="4">
    <source>
        <dbReference type="Proteomes" id="UP000602442"/>
    </source>
</evidence>
<feature type="chain" id="PRO_5045480105" evidence="2">
    <location>
        <begin position="20"/>
        <end position="192"/>
    </location>
</feature>
<organism evidence="3 4">
    <name type="scientific">Aurantiacibacter sediminis</name>
    <dbReference type="NCBI Taxonomy" id="2793064"/>
    <lineage>
        <taxon>Bacteria</taxon>
        <taxon>Pseudomonadati</taxon>
        <taxon>Pseudomonadota</taxon>
        <taxon>Alphaproteobacteria</taxon>
        <taxon>Sphingomonadales</taxon>
        <taxon>Erythrobacteraceae</taxon>
        <taxon>Aurantiacibacter</taxon>
    </lineage>
</organism>
<sequence>MRKLTNTSVFTLTSALALTACSESSPSPEPTSSSTASSEESTFFAEEPVNVVEECLQGFSEGREVWGDNPVRSEFSYDLGGLSDEQVDAVIADLRQRDGSTQLIFNEGSSAPAASEEFLASEQRWDAEFFQAGAIRILRMRSAEALPFDDALRAGCEGAPEGATIRQVTFSQSAIEQTDDEDDNSTEGETEE</sequence>
<dbReference type="Proteomes" id="UP000602442">
    <property type="component" value="Unassembled WGS sequence"/>
</dbReference>
<evidence type="ECO:0000256" key="1">
    <source>
        <dbReference type="SAM" id="MobiDB-lite"/>
    </source>
</evidence>
<name>A0ABS0N3K5_9SPHN</name>
<feature type="signal peptide" evidence="2">
    <location>
        <begin position="1"/>
        <end position="19"/>
    </location>
</feature>
<gene>
    <name evidence="3" type="ORF">I5L03_08165</name>
</gene>
<evidence type="ECO:0000313" key="3">
    <source>
        <dbReference type="EMBL" id="MBH5322558.1"/>
    </source>
</evidence>
<feature type="region of interest" description="Disordered" evidence="1">
    <location>
        <begin position="169"/>
        <end position="192"/>
    </location>
</feature>
<keyword evidence="4" id="KW-1185">Reference proteome</keyword>
<proteinExistence type="predicted"/>
<protein>
    <submittedName>
        <fullName evidence="3">Uncharacterized protein</fullName>
    </submittedName>
</protein>
<reference evidence="3 4" key="1">
    <citation type="submission" date="2020-11" db="EMBL/GenBank/DDBJ databases">
        <title>Erythrobacter sediminis sp. nov., a marine bacterium from a tidal flat of Garorim Bay.</title>
        <authorList>
            <person name="Kim D."/>
            <person name="Yoo Y."/>
            <person name="Kim J.-J."/>
        </authorList>
    </citation>
    <scope>NUCLEOTIDE SEQUENCE [LARGE SCALE GENOMIC DNA]</scope>
    <source>
        <strain evidence="3 4">JGD-13</strain>
    </source>
</reference>
<keyword evidence="2" id="KW-0732">Signal</keyword>
<comment type="caution">
    <text evidence="3">The sequence shown here is derived from an EMBL/GenBank/DDBJ whole genome shotgun (WGS) entry which is preliminary data.</text>
</comment>
<feature type="compositionally biased region" description="Low complexity" evidence="1">
    <location>
        <begin position="22"/>
        <end position="44"/>
    </location>
</feature>
<accession>A0ABS0N3K5</accession>
<feature type="region of interest" description="Disordered" evidence="1">
    <location>
        <begin position="21"/>
        <end position="44"/>
    </location>
</feature>
<evidence type="ECO:0000256" key="2">
    <source>
        <dbReference type="SAM" id="SignalP"/>
    </source>
</evidence>
<feature type="compositionally biased region" description="Acidic residues" evidence="1">
    <location>
        <begin position="177"/>
        <end position="192"/>
    </location>
</feature>
<dbReference type="EMBL" id="JAEANY010000002">
    <property type="protein sequence ID" value="MBH5322558.1"/>
    <property type="molecule type" value="Genomic_DNA"/>
</dbReference>
<dbReference type="RefSeq" id="WP_197921247.1">
    <property type="nucleotide sequence ID" value="NZ_CAWPTA010000007.1"/>
</dbReference>